<reference evidence="1" key="1">
    <citation type="submission" date="2020-02" db="EMBL/GenBank/DDBJ databases">
        <authorList>
            <person name="Meier V. D."/>
        </authorList>
    </citation>
    <scope>NUCLEOTIDE SEQUENCE</scope>
    <source>
        <strain evidence="1">AVDCRST_MAG78</strain>
    </source>
</reference>
<proteinExistence type="predicted"/>
<accession>A0A6J4QM55</accession>
<sequence>WPLAWWIIRSSRYSRSRRSRRSCSCDRGWSWFCYSCSCCPVLHPIHHLR</sequence>
<protein>
    <submittedName>
        <fullName evidence="1">Uncharacterized protein</fullName>
    </submittedName>
</protein>
<gene>
    <name evidence="1" type="ORF">AVDCRST_MAG78-2475</name>
</gene>
<evidence type="ECO:0000313" key="1">
    <source>
        <dbReference type="EMBL" id="CAA9441367.1"/>
    </source>
</evidence>
<organism evidence="1">
    <name type="scientific">uncultured Rubrobacteraceae bacterium</name>
    <dbReference type="NCBI Taxonomy" id="349277"/>
    <lineage>
        <taxon>Bacteria</taxon>
        <taxon>Bacillati</taxon>
        <taxon>Actinomycetota</taxon>
        <taxon>Rubrobacteria</taxon>
        <taxon>Rubrobacterales</taxon>
        <taxon>Rubrobacteraceae</taxon>
        <taxon>environmental samples</taxon>
    </lineage>
</organism>
<dbReference type="AlphaFoldDB" id="A0A6J4QM55"/>
<feature type="non-terminal residue" evidence="1">
    <location>
        <position position="49"/>
    </location>
</feature>
<dbReference type="EMBL" id="CADCVB010000166">
    <property type="protein sequence ID" value="CAA9441367.1"/>
    <property type="molecule type" value="Genomic_DNA"/>
</dbReference>
<name>A0A6J4QM55_9ACTN</name>
<feature type="non-terminal residue" evidence="1">
    <location>
        <position position="1"/>
    </location>
</feature>